<evidence type="ECO:0000313" key="1">
    <source>
        <dbReference type="EMBL" id="GIY53638.1"/>
    </source>
</evidence>
<sequence length="125" mass="13428">MKDSCKLRCRKLLQPEDGVMETLKYSLETGALIVVILFAEVRKPNGLTAGRSVTAALIAVILFAGIRKSNGLSADRSVVGFFMLTMSLVPKDAWSGVMETLKYSLEVALRAHKASGSNSTCTACT</sequence>
<dbReference type="Proteomes" id="UP001054945">
    <property type="component" value="Unassembled WGS sequence"/>
</dbReference>
<organism evidence="1 2">
    <name type="scientific">Caerostris extrusa</name>
    <name type="common">Bark spider</name>
    <name type="synonym">Caerostris bankana</name>
    <dbReference type="NCBI Taxonomy" id="172846"/>
    <lineage>
        <taxon>Eukaryota</taxon>
        <taxon>Metazoa</taxon>
        <taxon>Ecdysozoa</taxon>
        <taxon>Arthropoda</taxon>
        <taxon>Chelicerata</taxon>
        <taxon>Arachnida</taxon>
        <taxon>Araneae</taxon>
        <taxon>Araneomorphae</taxon>
        <taxon>Entelegynae</taxon>
        <taxon>Araneoidea</taxon>
        <taxon>Araneidae</taxon>
        <taxon>Caerostris</taxon>
    </lineage>
</organism>
<dbReference type="EMBL" id="BPLR01012382">
    <property type="protein sequence ID" value="GIY53638.1"/>
    <property type="molecule type" value="Genomic_DNA"/>
</dbReference>
<protein>
    <submittedName>
        <fullName evidence="1">Uncharacterized protein</fullName>
    </submittedName>
</protein>
<gene>
    <name evidence="1" type="ORF">CEXT_188301</name>
</gene>
<proteinExistence type="predicted"/>
<accession>A0AAV4U7C5</accession>
<evidence type="ECO:0000313" key="2">
    <source>
        <dbReference type="Proteomes" id="UP001054945"/>
    </source>
</evidence>
<comment type="caution">
    <text evidence="1">The sequence shown here is derived from an EMBL/GenBank/DDBJ whole genome shotgun (WGS) entry which is preliminary data.</text>
</comment>
<reference evidence="1 2" key="1">
    <citation type="submission" date="2021-06" db="EMBL/GenBank/DDBJ databases">
        <title>Caerostris extrusa draft genome.</title>
        <authorList>
            <person name="Kono N."/>
            <person name="Arakawa K."/>
        </authorList>
    </citation>
    <scope>NUCLEOTIDE SEQUENCE [LARGE SCALE GENOMIC DNA]</scope>
</reference>
<name>A0AAV4U7C5_CAEEX</name>
<keyword evidence="2" id="KW-1185">Reference proteome</keyword>
<dbReference type="AlphaFoldDB" id="A0AAV4U7C5"/>